<keyword evidence="1" id="KW-0732">Signal</keyword>
<dbReference type="Proteomes" id="UP000091820">
    <property type="component" value="Unassembled WGS sequence"/>
</dbReference>
<accession>A0A1A9X137</accession>
<evidence type="ECO:0000313" key="2">
    <source>
        <dbReference type="EnsemblMetazoa" id="GBRI040322-PA"/>
    </source>
</evidence>
<reference evidence="3" key="1">
    <citation type="submission" date="2014-03" db="EMBL/GenBank/DDBJ databases">
        <authorList>
            <person name="Aksoy S."/>
            <person name="Warren W."/>
            <person name="Wilson R.K."/>
        </authorList>
    </citation>
    <scope>NUCLEOTIDE SEQUENCE [LARGE SCALE GENOMIC DNA]</scope>
    <source>
        <strain evidence="3">IAEA</strain>
    </source>
</reference>
<dbReference type="GO" id="GO:0005549">
    <property type="term" value="F:odorant binding"/>
    <property type="evidence" value="ECO:0007669"/>
    <property type="project" value="InterPro"/>
</dbReference>
<dbReference type="InterPro" id="IPR036728">
    <property type="entry name" value="PBP_GOBP_sf"/>
</dbReference>
<protein>
    <submittedName>
        <fullName evidence="2">Uncharacterized protein</fullName>
    </submittedName>
</protein>
<feature type="chain" id="PRO_5008400915" evidence="1">
    <location>
        <begin position="19"/>
        <end position="199"/>
    </location>
</feature>
<sequence>MKYIISLIFSSFITYAYAAENNRKNEKDAFIIFDKMDECMQNHDVEIYELEDFFEMRNLNLIDTKLKHWAHCYLEAVGVMKGSEVIDKKRYAGIPENLDQYDTAMEILKMNKKLHAIQLAMQKCSEKHQLKMKDVEALLKVWNVKPMGMRIKDWLECYIGTNLSEKENKEILKEEYDIDFNEYNNLLKGLEYEKERDWI</sequence>
<evidence type="ECO:0000256" key="1">
    <source>
        <dbReference type="SAM" id="SignalP"/>
    </source>
</evidence>
<dbReference type="Gene3D" id="1.10.238.20">
    <property type="entry name" value="Pheromone/general odorant binding protein domain"/>
    <property type="match status" value="1"/>
</dbReference>
<name>A0A1A9X137_9MUSC</name>
<organism evidence="2 3">
    <name type="scientific">Glossina brevipalpis</name>
    <dbReference type="NCBI Taxonomy" id="37001"/>
    <lineage>
        <taxon>Eukaryota</taxon>
        <taxon>Metazoa</taxon>
        <taxon>Ecdysozoa</taxon>
        <taxon>Arthropoda</taxon>
        <taxon>Hexapoda</taxon>
        <taxon>Insecta</taxon>
        <taxon>Pterygota</taxon>
        <taxon>Neoptera</taxon>
        <taxon>Endopterygota</taxon>
        <taxon>Diptera</taxon>
        <taxon>Brachycera</taxon>
        <taxon>Muscomorpha</taxon>
        <taxon>Hippoboscoidea</taxon>
        <taxon>Glossinidae</taxon>
        <taxon>Glossina</taxon>
    </lineage>
</organism>
<proteinExistence type="predicted"/>
<feature type="signal peptide" evidence="1">
    <location>
        <begin position="1"/>
        <end position="18"/>
    </location>
</feature>
<dbReference type="AlphaFoldDB" id="A0A1A9X137"/>
<evidence type="ECO:0000313" key="3">
    <source>
        <dbReference type="Proteomes" id="UP000091820"/>
    </source>
</evidence>
<dbReference type="SUPFAM" id="SSF47565">
    <property type="entry name" value="Insect pheromone/odorant-binding proteins"/>
    <property type="match status" value="1"/>
</dbReference>
<keyword evidence="3" id="KW-1185">Reference proteome</keyword>
<dbReference type="VEuPathDB" id="VectorBase:GBRI040322"/>
<dbReference type="EnsemblMetazoa" id="GBRI040322-RA">
    <property type="protein sequence ID" value="GBRI040322-PA"/>
    <property type="gene ID" value="GBRI040322"/>
</dbReference>
<reference evidence="2" key="2">
    <citation type="submission" date="2020-05" db="UniProtKB">
        <authorList>
            <consortium name="EnsemblMetazoa"/>
        </authorList>
    </citation>
    <scope>IDENTIFICATION</scope>
    <source>
        <strain evidence="2">IAEA</strain>
    </source>
</reference>